<name>A0A365P267_9FLAO</name>
<keyword evidence="1" id="KW-0472">Membrane</keyword>
<accession>A0A365P267</accession>
<evidence type="ECO:0000256" key="1">
    <source>
        <dbReference type="SAM" id="Phobius"/>
    </source>
</evidence>
<gene>
    <name evidence="2" type="ORF">DPN68_06335</name>
</gene>
<organism evidence="2 3">
    <name type="scientific">Flavobacterium tibetense</name>
    <dbReference type="NCBI Taxonomy" id="2233533"/>
    <lineage>
        <taxon>Bacteria</taxon>
        <taxon>Pseudomonadati</taxon>
        <taxon>Bacteroidota</taxon>
        <taxon>Flavobacteriia</taxon>
        <taxon>Flavobacteriales</taxon>
        <taxon>Flavobacteriaceae</taxon>
        <taxon>Flavobacterium</taxon>
    </lineage>
</organism>
<dbReference type="Proteomes" id="UP000253319">
    <property type="component" value="Unassembled WGS sequence"/>
</dbReference>
<protein>
    <submittedName>
        <fullName evidence="2">Uncharacterized protein</fullName>
    </submittedName>
</protein>
<feature type="transmembrane region" description="Helical" evidence="1">
    <location>
        <begin position="78"/>
        <end position="96"/>
    </location>
</feature>
<dbReference type="AlphaFoldDB" id="A0A365P267"/>
<evidence type="ECO:0000313" key="3">
    <source>
        <dbReference type="Proteomes" id="UP000253319"/>
    </source>
</evidence>
<dbReference type="EMBL" id="QLST01000006">
    <property type="protein sequence ID" value="RBA28629.1"/>
    <property type="molecule type" value="Genomic_DNA"/>
</dbReference>
<reference evidence="2 3" key="1">
    <citation type="submission" date="2018-06" db="EMBL/GenBank/DDBJ databases">
        <title>Flavobacterium tibetense sp. nov., isolated from a wetland YonghuCo on Tibetan Plateau.</title>
        <authorList>
            <person name="Xing P."/>
            <person name="Phurbu D."/>
            <person name="Lu H."/>
        </authorList>
    </citation>
    <scope>NUCLEOTIDE SEQUENCE [LARGE SCALE GENOMIC DNA]</scope>
    <source>
        <strain evidence="2 3">YH5</strain>
    </source>
</reference>
<keyword evidence="1" id="KW-0812">Transmembrane</keyword>
<comment type="caution">
    <text evidence="2">The sequence shown here is derived from an EMBL/GenBank/DDBJ whole genome shotgun (WGS) entry which is preliminary data.</text>
</comment>
<sequence length="147" mass="17004">MIERKIFLLVILLVLLYSIRTKKNTSIIFSTLLFLGVLSTFLGNYFITIGLIIFILTAFIIGIKGVFSKINILEKISYSSLGLFSFAALLFGIMNWPGSNEVKLIMTFPIIIFIITNFKTKFNLVKTYPFLLILFFECLFRFLRLLY</sequence>
<proteinExistence type="predicted"/>
<evidence type="ECO:0000313" key="2">
    <source>
        <dbReference type="EMBL" id="RBA28629.1"/>
    </source>
</evidence>
<feature type="transmembrane region" description="Helical" evidence="1">
    <location>
        <begin position="45"/>
        <end position="66"/>
    </location>
</feature>
<keyword evidence="3" id="KW-1185">Reference proteome</keyword>
<feature type="transmembrane region" description="Helical" evidence="1">
    <location>
        <begin position="130"/>
        <end position="146"/>
    </location>
</feature>
<keyword evidence="1" id="KW-1133">Transmembrane helix</keyword>